<sequence>MPSSSKIFHSHKFQLVLLFFVFLLFSLWFTQSPVRQLNIMVPQGGDPFLVAWLWSWEMHQIPITPLSLFDANIFAPFKNTLAFTEHMLGSLLLAWPLFLIFKNIILVFNLISLLSFAIAGLGMYLLACYLTKNKAASLVAAFIYAFAPYKINHLEHLNLTGLWLPYFFLFLHKISRDFSWKNTLCFILFSLLVFLNAMQYFLFLPLAVLSFIAVKLRLRRAGFTKEMLIKVLFIICVLLLVAIPIAIPYLSLKNDFNFERSITVIEGLSPDLFDYFISPFFYKLFYTIFSQEWAVGTGLVVLLLLVFAARVLYRHPPQDKTKLVYCFIGLAAVLFSCGYYIQLTRADSGGLIGPWALLYNFIPGFSGIRAVGRYSIFFLLSASVVIALGLRTFFVNHLKNNKKKILVVSFFVLLFLFIEFSFAQPKRYVPVIGHPRVYDWVKAQKNANIYLEMPLGLNYLENNWDASYEYFSIFHFKKIVNGYSGYAPKAYEELNKRLRHFDFQDDDIMIIKQYGATHLIFHFDYYMSTFKDKTINRLKDSELVKLIYQIDNDYVFEIQ</sequence>
<reference evidence="2 3" key="1">
    <citation type="journal article" date="2015" name="Nature">
        <title>rRNA introns, odd ribosomes, and small enigmatic genomes across a large radiation of phyla.</title>
        <authorList>
            <person name="Brown C.T."/>
            <person name="Hug L.A."/>
            <person name="Thomas B.C."/>
            <person name="Sharon I."/>
            <person name="Castelle C.J."/>
            <person name="Singh A."/>
            <person name="Wilkins M.J."/>
            <person name="Williams K.H."/>
            <person name="Banfield J.F."/>
        </authorList>
    </citation>
    <scope>NUCLEOTIDE SEQUENCE [LARGE SCALE GENOMIC DNA]</scope>
</reference>
<feature type="transmembrane region" description="Helical" evidence="1">
    <location>
        <begin position="104"/>
        <end position="127"/>
    </location>
</feature>
<feature type="transmembrane region" description="Helical" evidence="1">
    <location>
        <begin position="374"/>
        <end position="393"/>
    </location>
</feature>
<gene>
    <name evidence="2" type="ORF">UV02_C0007G0008</name>
</gene>
<name>A0A0G0Z203_9BACT</name>
<feature type="transmembrane region" description="Helical" evidence="1">
    <location>
        <begin position="293"/>
        <end position="311"/>
    </location>
</feature>
<comment type="caution">
    <text evidence="2">The sequence shown here is derived from an EMBL/GenBank/DDBJ whole genome shotgun (WGS) entry which is preliminary data.</text>
</comment>
<evidence type="ECO:0000256" key="1">
    <source>
        <dbReference type="SAM" id="Phobius"/>
    </source>
</evidence>
<keyword evidence="1" id="KW-1133">Transmembrane helix</keyword>
<proteinExistence type="predicted"/>
<feature type="transmembrane region" description="Helical" evidence="1">
    <location>
        <begin position="12"/>
        <end position="29"/>
    </location>
</feature>
<protein>
    <recommendedName>
        <fullName evidence="4">Glycosyltransferase RgtA/B/C/D-like domain-containing protein</fullName>
    </recommendedName>
</protein>
<accession>A0A0G0Z203</accession>
<dbReference type="AlphaFoldDB" id="A0A0G0Z203"/>
<feature type="transmembrane region" description="Helical" evidence="1">
    <location>
        <begin position="157"/>
        <end position="174"/>
    </location>
</feature>
<dbReference type="EMBL" id="LCCW01000007">
    <property type="protein sequence ID" value="KKS42792.1"/>
    <property type="molecule type" value="Genomic_DNA"/>
</dbReference>
<keyword evidence="1" id="KW-0812">Transmembrane</keyword>
<organism evidence="2 3">
    <name type="scientific">Candidatus Kuenenbacteria bacterium GW2011_GWA2_42_15</name>
    <dbReference type="NCBI Taxonomy" id="1618677"/>
    <lineage>
        <taxon>Bacteria</taxon>
        <taxon>Candidatus Kueneniibacteriota</taxon>
    </lineage>
</organism>
<feature type="transmembrane region" description="Helical" evidence="1">
    <location>
        <begin position="405"/>
        <end position="423"/>
    </location>
</feature>
<feature type="transmembrane region" description="Helical" evidence="1">
    <location>
        <begin position="186"/>
        <end position="216"/>
    </location>
</feature>
<keyword evidence="1" id="KW-0472">Membrane</keyword>
<feature type="transmembrane region" description="Helical" evidence="1">
    <location>
        <begin position="228"/>
        <end position="250"/>
    </location>
</feature>
<feature type="transmembrane region" description="Helical" evidence="1">
    <location>
        <begin position="323"/>
        <end position="341"/>
    </location>
</feature>
<evidence type="ECO:0008006" key="4">
    <source>
        <dbReference type="Google" id="ProtNLM"/>
    </source>
</evidence>
<evidence type="ECO:0000313" key="2">
    <source>
        <dbReference type="EMBL" id="KKS42792.1"/>
    </source>
</evidence>
<dbReference type="Proteomes" id="UP000034516">
    <property type="component" value="Unassembled WGS sequence"/>
</dbReference>
<evidence type="ECO:0000313" key="3">
    <source>
        <dbReference type="Proteomes" id="UP000034516"/>
    </source>
</evidence>